<dbReference type="EMBL" id="JADEXP010000446">
    <property type="protein sequence ID" value="MBE9070499.1"/>
    <property type="molecule type" value="Genomic_DNA"/>
</dbReference>
<protein>
    <submittedName>
        <fullName evidence="3">Uncharacterized protein</fullName>
    </submittedName>
</protein>
<name>A0A928ZZQ8_LEPEC</name>
<gene>
    <name evidence="3" type="ORF">IQ260_28040</name>
</gene>
<keyword evidence="4" id="KW-1185">Reference proteome</keyword>
<dbReference type="Proteomes" id="UP000615026">
    <property type="component" value="Unassembled WGS sequence"/>
</dbReference>
<feature type="chain" id="PRO_5037496706" evidence="2">
    <location>
        <begin position="25"/>
        <end position="151"/>
    </location>
</feature>
<evidence type="ECO:0000256" key="1">
    <source>
        <dbReference type="SAM" id="MobiDB-lite"/>
    </source>
</evidence>
<comment type="caution">
    <text evidence="3">The sequence shown here is derived from an EMBL/GenBank/DDBJ whole genome shotgun (WGS) entry which is preliminary data.</text>
</comment>
<keyword evidence="2" id="KW-0732">Signal</keyword>
<sequence length="151" mass="15686">MNLKLTLCLLPIVTAIIPPLSAVANPSTQCLEQAFQDLQACATHAGSNALGTIAESAGTGAGLTTIFLGPEAAPAGLAVGTGAGLVGEAWQQGQCLGEYISQRSNCAASTSESSNYDSFQNNWDVPSSVNYSRDTDGDGMPDQSYYPYSDW</sequence>
<accession>A0A928ZZQ8</accession>
<proteinExistence type="predicted"/>
<evidence type="ECO:0000313" key="4">
    <source>
        <dbReference type="Proteomes" id="UP000615026"/>
    </source>
</evidence>
<organism evidence="3 4">
    <name type="scientific">Leptolyngbya cf. ectocarpi LEGE 11479</name>
    <dbReference type="NCBI Taxonomy" id="1828722"/>
    <lineage>
        <taxon>Bacteria</taxon>
        <taxon>Bacillati</taxon>
        <taxon>Cyanobacteriota</taxon>
        <taxon>Cyanophyceae</taxon>
        <taxon>Leptolyngbyales</taxon>
        <taxon>Leptolyngbyaceae</taxon>
        <taxon>Leptolyngbya group</taxon>
        <taxon>Leptolyngbya</taxon>
    </lineage>
</organism>
<feature type="region of interest" description="Disordered" evidence="1">
    <location>
        <begin position="127"/>
        <end position="151"/>
    </location>
</feature>
<dbReference type="AlphaFoldDB" id="A0A928ZZQ8"/>
<evidence type="ECO:0000313" key="3">
    <source>
        <dbReference type="EMBL" id="MBE9070499.1"/>
    </source>
</evidence>
<dbReference type="RefSeq" id="WP_193996361.1">
    <property type="nucleotide sequence ID" value="NZ_JADEXP010000446.1"/>
</dbReference>
<feature type="signal peptide" evidence="2">
    <location>
        <begin position="1"/>
        <end position="24"/>
    </location>
</feature>
<reference evidence="3" key="1">
    <citation type="submission" date="2020-10" db="EMBL/GenBank/DDBJ databases">
        <authorList>
            <person name="Castelo-Branco R."/>
            <person name="Eusebio N."/>
            <person name="Adriana R."/>
            <person name="Vieira A."/>
            <person name="Brugerolle De Fraissinette N."/>
            <person name="Rezende De Castro R."/>
            <person name="Schneider M.P."/>
            <person name="Vasconcelos V."/>
            <person name="Leao P.N."/>
        </authorList>
    </citation>
    <scope>NUCLEOTIDE SEQUENCE</scope>
    <source>
        <strain evidence="3">LEGE 11479</strain>
    </source>
</reference>
<evidence type="ECO:0000256" key="2">
    <source>
        <dbReference type="SAM" id="SignalP"/>
    </source>
</evidence>